<name>A0A6J7BPM8_9ZZZZ</name>
<dbReference type="GO" id="GO:0000976">
    <property type="term" value="F:transcription cis-regulatory region binding"/>
    <property type="evidence" value="ECO:0007669"/>
    <property type="project" value="TreeGrafter"/>
</dbReference>
<dbReference type="EMBL" id="CAFAAV010000002">
    <property type="protein sequence ID" value="CAB4799827.1"/>
    <property type="molecule type" value="Genomic_DNA"/>
</dbReference>
<reference evidence="9" key="1">
    <citation type="submission" date="2020-05" db="EMBL/GenBank/DDBJ databases">
        <authorList>
            <person name="Chiriac C."/>
            <person name="Salcher M."/>
            <person name="Ghai R."/>
            <person name="Kavagutti S V."/>
        </authorList>
    </citation>
    <scope>NUCLEOTIDE SEQUENCE</scope>
</reference>
<dbReference type="InterPro" id="IPR009057">
    <property type="entry name" value="Homeodomain-like_sf"/>
</dbReference>
<keyword evidence="3" id="KW-0238">DNA-binding</keyword>
<evidence type="ECO:0000313" key="9">
    <source>
        <dbReference type="EMBL" id="CAB4846053.1"/>
    </source>
</evidence>
<accession>A0A6J7BPM8</accession>
<dbReference type="InterPro" id="IPR036271">
    <property type="entry name" value="Tet_transcr_reg_TetR-rel_C_sf"/>
</dbReference>
<feature type="domain" description="HTH tetR-type" evidence="5">
    <location>
        <begin position="8"/>
        <end position="68"/>
    </location>
</feature>
<dbReference type="InterPro" id="IPR023772">
    <property type="entry name" value="DNA-bd_HTH_TetR-type_CS"/>
</dbReference>
<evidence type="ECO:0000313" key="8">
    <source>
        <dbReference type="EMBL" id="CAB4799827.1"/>
    </source>
</evidence>
<dbReference type="SUPFAM" id="SSF46689">
    <property type="entry name" value="Homeodomain-like"/>
    <property type="match status" value="1"/>
</dbReference>
<dbReference type="PROSITE" id="PS01081">
    <property type="entry name" value="HTH_TETR_1"/>
    <property type="match status" value="1"/>
</dbReference>
<keyword evidence="2" id="KW-0805">Transcription regulation</keyword>
<dbReference type="PANTHER" id="PTHR30055">
    <property type="entry name" value="HTH-TYPE TRANSCRIPTIONAL REGULATOR RUTR"/>
    <property type="match status" value="1"/>
</dbReference>
<keyword evidence="1" id="KW-0678">Repressor</keyword>
<dbReference type="AlphaFoldDB" id="A0A6J7BPM8"/>
<evidence type="ECO:0000256" key="4">
    <source>
        <dbReference type="ARBA" id="ARBA00023163"/>
    </source>
</evidence>
<evidence type="ECO:0000313" key="6">
    <source>
        <dbReference type="EMBL" id="CAB4364063.1"/>
    </source>
</evidence>
<keyword evidence="4" id="KW-0804">Transcription</keyword>
<dbReference type="Pfam" id="PF00440">
    <property type="entry name" value="TetR_N"/>
    <property type="match status" value="1"/>
</dbReference>
<evidence type="ECO:0000256" key="2">
    <source>
        <dbReference type="ARBA" id="ARBA00023015"/>
    </source>
</evidence>
<dbReference type="PROSITE" id="PS50977">
    <property type="entry name" value="HTH_TETR_2"/>
    <property type="match status" value="1"/>
</dbReference>
<dbReference type="GO" id="GO:0003700">
    <property type="term" value="F:DNA-binding transcription factor activity"/>
    <property type="evidence" value="ECO:0007669"/>
    <property type="project" value="TreeGrafter"/>
</dbReference>
<dbReference type="PANTHER" id="PTHR30055:SF175">
    <property type="entry name" value="HTH-TYPE TRANSCRIPTIONAL REPRESSOR KSTR2"/>
    <property type="match status" value="1"/>
</dbReference>
<dbReference type="EMBL" id="CAESGF010000010">
    <property type="protein sequence ID" value="CAB4364063.1"/>
    <property type="molecule type" value="Genomic_DNA"/>
</dbReference>
<evidence type="ECO:0000259" key="5">
    <source>
        <dbReference type="PROSITE" id="PS50977"/>
    </source>
</evidence>
<dbReference type="Gene3D" id="1.10.357.10">
    <property type="entry name" value="Tetracycline Repressor, domain 2"/>
    <property type="match status" value="1"/>
</dbReference>
<dbReference type="InterPro" id="IPR050109">
    <property type="entry name" value="HTH-type_TetR-like_transc_reg"/>
</dbReference>
<proteinExistence type="predicted"/>
<dbReference type="EMBL" id="CAFBOL010000037">
    <property type="protein sequence ID" value="CAB4992240.1"/>
    <property type="molecule type" value="Genomic_DNA"/>
</dbReference>
<dbReference type="InterPro" id="IPR001647">
    <property type="entry name" value="HTH_TetR"/>
</dbReference>
<dbReference type="EMBL" id="CAFBIY010000002">
    <property type="protein sequence ID" value="CAB4846053.1"/>
    <property type="molecule type" value="Genomic_DNA"/>
</dbReference>
<sequence>MPSHRDPPLTVDEIVATTLTLTAEVGLDALTMRAVATALEVTATALYHHVASKDALVELVLDAVVEGVDTPHADLSWDQWLIEYHDGLWNRLRAYRGLARHLLERPSTRAGAAVRRTTVEMLTAKGFEERDALLAAATFHTYLLGRLAVDAFPEEIARSHEPSWRSQGLVAGDYTAHGLQVIIAGLRFLYGTPAAQRHSH</sequence>
<organism evidence="9">
    <name type="scientific">freshwater metagenome</name>
    <dbReference type="NCBI Taxonomy" id="449393"/>
    <lineage>
        <taxon>unclassified sequences</taxon>
        <taxon>metagenomes</taxon>
        <taxon>ecological metagenomes</taxon>
    </lineage>
</organism>
<evidence type="ECO:0000313" key="7">
    <source>
        <dbReference type="EMBL" id="CAB4725529.1"/>
    </source>
</evidence>
<dbReference type="SUPFAM" id="SSF48498">
    <property type="entry name" value="Tetracyclin repressor-like, C-terminal domain"/>
    <property type="match status" value="1"/>
</dbReference>
<dbReference type="EMBL" id="CAEZYF010000010">
    <property type="protein sequence ID" value="CAB4725529.1"/>
    <property type="molecule type" value="Genomic_DNA"/>
</dbReference>
<protein>
    <submittedName>
        <fullName evidence="9">Unannotated protein</fullName>
    </submittedName>
</protein>
<evidence type="ECO:0000313" key="10">
    <source>
        <dbReference type="EMBL" id="CAB4939845.1"/>
    </source>
</evidence>
<evidence type="ECO:0000256" key="3">
    <source>
        <dbReference type="ARBA" id="ARBA00023125"/>
    </source>
</evidence>
<gene>
    <name evidence="7" type="ORF">UFOPK2656_01742</name>
    <name evidence="8" type="ORF">UFOPK3099_00047</name>
    <name evidence="9" type="ORF">UFOPK3267_00072</name>
    <name evidence="10" type="ORF">UFOPK3651_02083</name>
    <name evidence="11" type="ORF">UFOPK3931_01547</name>
    <name evidence="6" type="ORF">UFOPK4189_01830</name>
</gene>
<evidence type="ECO:0000313" key="11">
    <source>
        <dbReference type="EMBL" id="CAB4992240.1"/>
    </source>
</evidence>
<dbReference type="EMBL" id="CAFBMT010000011">
    <property type="protein sequence ID" value="CAB4939845.1"/>
    <property type="molecule type" value="Genomic_DNA"/>
</dbReference>
<evidence type="ECO:0000256" key="1">
    <source>
        <dbReference type="ARBA" id="ARBA00022491"/>
    </source>
</evidence>